<reference evidence="7 9" key="1">
    <citation type="journal article" date="2014" name="BMC Genomics">
        <title>Genome sequence of Anopheles sinensis provides insight into genetics basis of mosquito competence for malaria parasites.</title>
        <authorList>
            <person name="Zhou D."/>
            <person name="Zhang D."/>
            <person name="Ding G."/>
            <person name="Shi L."/>
            <person name="Hou Q."/>
            <person name="Ye Y."/>
            <person name="Xu Y."/>
            <person name="Zhou H."/>
            <person name="Xiong C."/>
            <person name="Li S."/>
            <person name="Yu J."/>
            <person name="Hong S."/>
            <person name="Yu X."/>
            <person name="Zou P."/>
            <person name="Chen C."/>
            <person name="Chang X."/>
            <person name="Wang W."/>
            <person name="Lv Y."/>
            <person name="Sun Y."/>
            <person name="Ma L."/>
            <person name="Shen B."/>
            <person name="Zhu C."/>
        </authorList>
    </citation>
    <scope>NUCLEOTIDE SEQUENCE [LARGE SCALE GENOMIC DNA]</scope>
</reference>
<organism evidence="7">
    <name type="scientific">Anopheles sinensis</name>
    <name type="common">Mosquito</name>
    <dbReference type="NCBI Taxonomy" id="74873"/>
    <lineage>
        <taxon>Eukaryota</taxon>
        <taxon>Metazoa</taxon>
        <taxon>Ecdysozoa</taxon>
        <taxon>Arthropoda</taxon>
        <taxon>Hexapoda</taxon>
        <taxon>Insecta</taxon>
        <taxon>Pterygota</taxon>
        <taxon>Neoptera</taxon>
        <taxon>Endopterygota</taxon>
        <taxon>Diptera</taxon>
        <taxon>Nematocera</taxon>
        <taxon>Culicoidea</taxon>
        <taxon>Culicidae</taxon>
        <taxon>Anophelinae</taxon>
        <taxon>Anopheles</taxon>
    </lineage>
</organism>
<evidence type="ECO:0000313" key="7">
    <source>
        <dbReference type="EMBL" id="KFB47581.1"/>
    </source>
</evidence>
<feature type="compositionally biased region" description="Polar residues" evidence="5">
    <location>
        <begin position="366"/>
        <end position="376"/>
    </location>
</feature>
<feature type="region of interest" description="Disordered" evidence="5">
    <location>
        <begin position="112"/>
        <end position="132"/>
    </location>
</feature>
<reference evidence="8" key="2">
    <citation type="submission" date="2020-05" db="UniProtKB">
        <authorList>
            <consortium name="EnsemblMetazoa"/>
        </authorList>
    </citation>
    <scope>IDENTIFICATION</scope>
</reference>
<protein>
    <recommendedName>
        <fullName evidence="10">Protein stum</fullName>
    </recommendedName>
</protein>
<evidence type="ECO:0000256" key="1">
    <source>
        <dbReference type="ARBA" id="ARBA00004141"/>
    </source>
</evidence>
<sequence>MIEVDNCSFPSSLVLSSSNSDEFDEDEQLKCSKCCCACCAPCWTRTCLPFRRCFRSCSGCCGGRRGRLGKRKADGELAKEKATSKAKHPEEQSSNGSCWSRLLGCCRRCRNSKTSPETALVPRPGATGGTAEESTKKSCWQSLNCCASCRRNKSRELVPRSSIDSDPPAEDQSRCRSCWSKLLCCCRPKPDPPGKTNIKRTRMVEKEPVEMETVKCCFCFKRQRPKVKAKPKKKVPVRSTCCMMCCKKKGDNQSRRTSNLSKKQSIAPTIPPELLNVVLPGTGTVLSGGLCLCIGKPRFSQHDSIKGRIGSFIINCIVGVSQCFTIIFCVVGWGWAIWWGTIMLRLAKQHQKILEMEANQDDGEDQTTLSQRTGASNPPVALVSKTHRDVETGR</sequence>
<dbReference type="GO" id="GO:0016020">
    <property type="term" value="C:membrane"/>
    <property type="evidence" value="ECO:0007669"/>
    <property type="project" value="UniProtKB-SubCell"/>
</dbReference>
<dbReference type="OMA" id="TWHSDEF"/>
<dbReference type="Proteomes" id="UP000030765">
    <property type="component" value="Unassembled WGS sequence"/>
</dbReference>
<dbReference type="OrthoDB" id="361532at2759"/>
<keyword evidence="2 6" id="KW-0812">Transmembrane</keyword>
<dbReference type="PANTHER" id="PTHR21676:SF6">
    <property type="entry name" value="PROTEIN STUM"/>
    <property type="match status" value="1"/>
</dbReference>
<evidence type="ECO:0008006" key="10">
    <source>
        <dbReference type="Google" id="ProtNLM"/>
    </source>
</evidence>
<evidence type="ECO:0000256" key="5">
    <source>
        <dbReference type="SAM" id="MobiDB-lite"/>
    </source>
</evidence>
<feature type="region of interest" description="Disordered" evidence="5">
    <location>
        <begin position="361"/>
        <end position="394"/>
    </location>
</feature>
<keyword evidence="4 6" id="KW-0472">Membrane</keyword>
<evidence type="ECO:0000313" key="8">
    <source>
        <dbReference type="EnsemblMetazoa" id="ASIC015549-PA"/>
    </source>
</evidence>
<dbReference type="InterPro" id="IPR026673">
    <property type="entry name" value="SPEC3/Stum"/>
</dbReference>
<dbReference type="EMBL" id="ATLV01022359">
    <property type="status" value="NOT_ANNOTATED_CDS"/>
    <property type="molecule type" value="Genomic_DNA"/>
</dbReference>
<feature type="compositionally biased region" description="Basic and acidic residues" evidence="5">
    <location>
        <begin position="72"/>
        <end position="91"/>
    </location>
</feature>
<dbReference type="PANTHER" id="PTHR21676">
    <property type="entry name" value="PROTEIN STUM"/>
    <property type="match status" value="1"/>
</dbReference>
<dbReference type="GO" id="GO:0050954">
    <property type="term" value="P:sensory perception of mechanical stimulus"/>
    <property type="evidence" value="ECO:0007669"/>
    <property type="project" value="TreeGrafter"/>
</dbReference>
<evidence type="ECO:0000313" key="9">
    <source>
        <dbReference type="Proteomes" id="UP000030765"/>
    </source>
</evidence>
<keyword evidence="3 6" id="KW-1133">Transmembrane helix</keyword>
<gene>
    <name evidence="7" type="ORF">ZHAS_00015549</name>
</gene>
<evidence type="ECO:0000256" key="3">
    <source>
        <dbReference type="ARBA" id="ARBA00022989"/>
    </source>
</evidence>
<dbReference type="VEuPathDB" id="VectorBase:ASIC015549"/>
<proteinExistence type="predicted"/>
<dbReference type="AlphaFoldDB" id="A0A084WBI7"/>
<dbReference type="EMBL" id="KE525331">
    <property type="protein sequence ID" value="KFB47581.1"/>
    <property type="molecule type" value="Genomic_DNA"/>
</dbReference>
<dbReference type="VEuPathDB" id="VectorBase:ASIS016762"/>
<feature type="region of interest" description="Disordered" evidence="5">
    <location>
        <begin position="72"/>
        <end position="97"/>
    </location>
</feature>
<dbReference type="EnsemblMetazoa" id="ASIC015549-RA">
    <property type="protein sequence ID" value="ASIC015549-PA"/>
    <property type="gene ID" value="ASIC015549"/>
</dbReference>
<keyword evidence="9" id="KW-1185">Reference proteome</keyword>
<dbReference type="GO" id="GO:0019230">
    <property type="term" value="P:proprioception"/>
    <property type="evidence" value="ECO:0007669"/>
    <property type="project" value="TreeGrafter"/>
</dbReference>
<feature type="transmembrane region" description="Helical" evidence="6">
    <location>
        <begin position="324"/>
        <end position="347"/>
    </location>
</feature>
<name>A0A084WBI7_ANOSI</name>
<dbReference type="GO" id="GO:0071683">
    <property type="term" value="C:sensory dendrite"/>
    <property type="evidence" value="ECO:0007669"/>
    <property type="project" value="TreeGrafter"/>
</dbReference>
<comment type="subcellular location">
    <subcellularLocation>
        <location evidence="1">Membrane</location>
        <topology evidence="1">Multi-pass membrane protein</topology>
    </subcellularLocation>
</comment>
<evidence type="ECO:0000256" key="6">
    <source>
        <dbReference type="SAM" id="Phobius"/>
    </source>
</evidence>
<accession>A0A084WBI7</accession>
<dbReference type="GO" id="GO:0042330">
    <property type="term" value="P:taxis"/>
    <property type="evidence" value="ECO:0007669"/>
    <property type="project" value="TreeGrafter"/>
</dbReference>
<dbReference type="Pfam" id="PF15795">
    <property type="entry name" value="Spec3"/>
    <property type="match status" value="1"/>
</dbReference>
<evidence type="ECO:0000256" key="2">
    <source>
        <dbReference type="ARBA" id="ARBA00022692"/>
    </source>
</evidence>
<evidence type="ECO:0000256" key="4">
    <source>
        <dbReference type="ARBA" id="ARBA00023136"/>
    </source>
</evidence>